<evidence type="ECO:0000259" key="7">
    <source>
        <dbReference type="Pfam" id="PF00700"/>
    </source>
</evidence>
<evidence type="ECO:0000256" key="1">
    <source>
        <dbReference type="ARBA" id="ARBA00005709"/>
    </source>
</evidence>
<dbReference type="Gene3D" id="2.170.280.10">
    <property type="entry name" value="f41 fragment of flagellin, middle domain"/>
    <property type="match status" value="1"/>
</dbReference>
<dbReference type="Gene3D" id="6.10.280.190">
    <property type="match status" value="1"/>
</dbReference>
<dbReference type="EMBL" id="NMPM01000005">
    <property type="protein sequence ID" value="PAV27391.1"/>
    <property type="molecule type" value="Genomic_DNA"/>
</dbReference>
<dbReference type="AlphaFoldDB" id="A0A2A2I5V4"/>
<comment type="similarity">
    <text evidence="1 4">Belongs to the bacterial flagellin family.</text>
</comment>
<accession>A0A2A2I5V4</accession>
<dbReference type="InterPro" id="IPR046358">
    <property type="entry name" value="Flagellin_C"/>
</dbReference>
<evidence type="ECO:0000256" key="3">
    <source>
        <dbReference type="ARBA" id="ARBA00023143"/>
    </source>
</evidence>
<dbReference type="Pfam" id="PF07196">
    <property type="entry name" value="Flagellin_IN"/>
    <property type="match status" value="1"/>
</dbReference>
<dbReference type="Gene3D" id="1.20.1330.10">
    <property type="entry name" value="f41 fragment of flagellin, N-terminal domain"/>
    <property type="match status" value="1"/>
</dbReference>
<dbReference type="PANTHER" id="PTHR42792:SF2">
    <property type="entry name" value="FLAGELLIN"/>
    <property type="match status" value="1"/>
</dbReference>
<keyword evidence="8" id="KW-0969">Cilium</keyword>
<comment type="subcellular location">
    <subcellularLocation>
        <location evidence="4">Secreted</location>
    </subcellularLocation>
    <subcellularLocation>
        <location evidence="4">Bacterial flagellum</location>
    </subcellularLocation>
</comment>
<dbReference type="Pfam" id="PF00669">
    <property type="entry name" value="Flagellin_N"/>
    <property type="match status" value="1"/>
</dbReference>
<dbReference type="Gene3D" id="6.10.10.10">
    <property type="entry name" value="Flagellar export chaperone, C-terminal domain"/>
    <property type="match status" value="1"/>
</dbReference>
<dbReference type="Proteomes" id="UP000218332">
    <property type="component" value="Unassembled WGS sequence"/>
</dbReference>
<organism evidence="8 9">
    <name type="scientific">Tamilnaduibacter salinus</name>
    <dbReference type="NCBI Taxonomy" id="1484056"/>
    <lineage>
        <taxon>Bacteria</taxon>
        <taxon>Pseudomonadati</taxon>
        <taxon>Pseudomonadota</taxon>
        <taxon>Gammaproteobacteria</taxon>
        <taxon>Pseudomonadales</taxon>
        <taxon>Marinobacteraceae</taxon>
        <taxon>Tamilnaduibacter</taxon>
    </lineage>
</organism>
<gene>
    <name evidence="8" type="ORF">CF392_00845</name>
</gene>
<keyword evidence="3 4" id="KW-0975">Bacterial flagellum</keyword>
<dbReference type="RefSeq" id="WP_095609577.1">
    <property type="nucleotide sequence ID" value="NZ_NMPM01000005.1"/>
</dbReference>
<dbReference type="SUPFAM" id="SSF64518">
    <property type="entry name" value="Phase 1 flagellin"/>
    <property type="match status" value="1"/>
</dbReference>
<feature type="domain" description="Flagellin C-terminal" evidence="7">
    <location>
        <begin position="424"/>
        <end position="509"/>
    </location>
</feature>
<dbReference type="InterPro" id="IPR001029">
    <property type="entry name" value="Flagellin_N"/>
</dbReference>
<dbReference type="GO" id="GO:0009288">
    <property type="term" value="C:bacterial-type flagellum"/>
    <property type="evidence" value="ECO:0007669"/>
    <property type="project" value="UniProtKB-SubCell"/>
</dbReference>
<dbReference type="PANTHER" id="PTHR42792">
    <property type="entry name" value="FLAGELLIN"/>
    <property type="match status" value="1"/>
</dbReference>
<dbReference type="GO" id="GO:0005576">
    <property type="term" value="C:extracellular region"/>
    <property type="evidence" value="ECO:0007669"/>
    <property type="project" value="UniProtKB-SubCell"/>
</dbReference>
<dbReference type="PRINTS" id="PR00207">
    <property type="entry name" value="FLAGELLIN"/>
</dbReference>
<keyword evidence="8" id="KW-0966">Cell projection</keyword>
<dbReference type="GO" id="GO:0005198">
    <property type="term" value="F:structural molecule activity"/>
    <property type="evidence" value="ECO:0007669"/>
    <property type="project" value="UniProtKB-UniRule"/>
</dbReference>
<evidence type="ECO:0000313" key="9">
    <source>
        <dbReference type="Proteomes" id="UP000218332"/>
    </source>
</evidence>
<evidence type="ECO:0000256" key="5">
    <source>
        <dbReference type="SAM" id="Coils"/>
    </source>
</evidence>
<evidence type="ECO:0000256" key="2">
    <source>
        <dbReference type="ARBA" id="ARBA00022525"/>
    </source>
</evidence>
<dbReference type="Gene3D" id="2.30.220.10">
    <property type="entry name" value="f41 fragment of flagellin, C-terminal domain"/>
    <property type="match status" value="1"/>
</dbReference>
<protein>
    <recommendedName>
        <fullName evidence="4">Flagellin</fullName>
    </recommendedName>
</protein>
<dbReference type="InterPro" id="IPR042187">
    <property type="entry name" value="Flagellin_C_sub2"/>
</dbReference>
<evidence type="ECO:0000313" key="8">
    <source>
        <dbReference type="EMBL" id="PAV27391.1"/>
    </source>
</evidence>
<evidence type="ECO:0000259" key="6">
    <source>
        <dbReference type="Pfam" id="PF00669"/>
    </source>
</evidence>
<feature type="coiled-coil region" evidence="5">
    <location>
        <begin position="102"/>
        <end position="129"/>
    </location>
</feature>
<comment type="function">
    <text evidence="4">Flagellin is the subunit protein which polymerizes to form the filaments of bacterial flagella.</text>
</comment>
<keyword evidence="5" id="KW-0175">Coiled coil</keyword>
<reference evidence="8 9" key="1">
    <citation type="submission" date="2017-07" db="EMBL/GenBank/DDBJ databases">
        <title>Tamlnaduibacter salinus (Mi-7) genome sequencing.</title>
        <authorList>
            <person name="Verma A."/>
            <person name="Krishnamurthi S."/>
        </authorList>
    </citation>
    <scope>NUCLEOTIDE SEQUENCE [LARGE SCALE GENOMIC DNA]</scope>
    <source>
        <strain evidence="8 9">Mi-7</strain>
    </source>
</reference>
<name>A0A2A2I5V4_9GAMM</name>
<dbReference type="InterPro" id="IPR010810">
    <property type="entry name" value="Flagellin_hook_IN_motif"/>
</dbReference>
<comment type="caution">
    <text evidence="8">The sequence shown here is derived from an EMBL/GenBank/DDBJ whole genome shotgun (WGS) entry which is preliminary data.</text>
</comment>
<proteinExistence type="inferred from homology"/>
<keyword evidence="9" id="KW-1185">Reference proteome</keyword>
<evidence type="ECO:0000256" key="4">
    <source>
        <dbReference type="RuleBase" id="RU362073"/>
    </source>
</evidence>
<keyword evidence="2 4" id="KW-0964">Secreted</keyword>
<sequence>MPQIINTNVASLNAQRNLDRTQGDANTALERLSSGLRINSAKDDAAGLAISERFTSQIQGLNQAVRNANDGISLAQTAEGALGETGNILQRMRELAVQAANATNSASDRQALQAEVNQLKSEMERIATTTEFNGLQLLDGTFQAEKFQAGANEFQTIDVSITGTRIADIGNNRLVGANSTDNEGSGSATAGAATAPATNTIGEQTLSLSSSLAQQSVQIDAGDTAEEIAAKVNNQAQSTGISATARTEATLSNVPDAPASISMNLSSTGDTGDFATVAATIEDPSDLSPLAREINAASGKTGITAEIANGGQDLKLIQSSGKDIVIEGFSSNGSTPEIDVAGSQDGAAQTLDVNDGAGNDEDSIRVAGEITFDSSKSFTVTSTLAGTPNGQSILDTADTVADSSSAQTVSDIDIGTFETATDALSIIDGALQQISSIRADLGAAQNRLESTISNLSTTSENLSAARSRIRDADFAKESAELSRTQTLQQAGLSVLSQANARPQQVLQLLQG</sequence>
<dbReference type="Pfam" id="PF00700">
    <property type="entry name" value="Flagellin_C"/>
    <property type="match status" value="1"/>
</dbReference>
<keyword evidence="8" id="KW-0282">Flagellum</keyword>
<feature type="domain" description="Flagellin N-terminal" evidence="6">
    <location>
        <begin position="5"/>
        <end position="142"/>
    </location>
</feature>
<dbReference type="InterPro" id="IPR001492">
    <property type="entry name" value="Flagellin"/>
</dbReference>